<reference evidence="1 2" key="1">
    <citation type="journal article" date="2015" name="PLoS Pathog.">
        <title>Leptomonas seymouri: Adaptations to the Dixenous Life Cycle Analyzed by Genome Sequencing, Transcriptome Profiling and Co-infection with Leishmania donovani.</title>
        <authorList>
            <person name="Kraeva N."/>
            <person name="Butenko A."/>
            <person name="Hlavacova J."/>
            <person name="Kostygov A."/>
            <person name="Myskova J."/>
            <person name="Grybchuk D."/>
            <person name="Lestinova T."/>
            <person name="Votypka J."/>
            <person name="Volf P."/>
            <person name="Opperdoes F."/>
            <person name="Flegontov P."/>
            <person name="Lukes J."/>
            <person name="Yurchenko V."/>
        </authorList>
    </citation>
    <scope>NUCLEOTIDE SEQUENCE [LARGE SCALE GENOMIC DNA]</scope>
    <source>
        <strain evidence="1 2">ATCC 30220</strain>
    </source>
</reference>
<dbReference type="AlphaFoldDB" id="A0A0N1I0T1"/>
<keyword evidence="2" id="KW-1185">Reference proteome</keyword>
<protein>
    <submittedName>
        <fullName evidence="1">Uncharacterized protein</fullName>
    </submittedName>
</protein>
<evidence type="ECO:0000313" key="2">
    <source>
        <dbReference type="Proteomes" id="UP000038009"/>
    </source>
</evidence>
<gene>
    <name evidence="1" type="ORF">ABL78_8286</name>
</gene>
<dbReference type="EMBL" id="LJSK01000593">
    <property type="protein sequence ID" value="KPI82701.1"/>
    <property type="molecule type" value="Genomic_DNA"/>
</dbReference>
<comment type="caution">
    <text evidence="1">The sequence shown here is derived from an EMBL/GenBank/DDBJ whole genome shotgun (WGS) entry which is preliminary data.</text>
</comment>
<evidence type="ECO:0000313" key="1">
    <source>
        <dbReference type="EMBL" id="KPI82701.1"/>
    </source>
</evidence>
<accession>A0A0N1I0T1</accession>
<dbReference type="Proteomes" id="UP000038009">
    <property type="component" value="Unassembled WGS sequence"/>
</dbReference>
<dbReference type="VEuPathDB" id="TriTrypDB:Lsey_0593_0020"/>
<name>A0A0N1I0T1_LEPSE</name>
<proteinExistence type="predicted"/>
<organism evidence="1 2">
    <name type="scientific">Leptomonas seymouri</name>
    <dbReference type="NCBI Taxonomy" id="5684"/>
    <lineage>
        <taxon>Eukaryota</taxon>
        <taxon>Discoba</taxon>
        <taxon>Euglenozoa</taxon>
        <taxon>Kinetoplastea</taxon>
        <taxon>Metakinetoplastina</taxon>
        <taxon>Trypanosomatida</taxon>
        <taxon>Trypanosomatidae</taxon>
        <taxon>Leishmaniinae</taxon>
        <taxon>Leptomonas</taxon>
    </lineage>
</organism>
<sequence>MKEGSHDMNFTTRMPDRNSFVAFKRSSVTADFWSIMSNVLRVTILCSRTAGNIKPNARKAGHPIMR</sequence>